<comment type="similarity">
    <text evidence="2">Belongs to the OXR1 family.</text>
</comment>
<feature type="domain" description="TLDc" evidence="6">
    <location>
        <begin position="399"/>
        <end position="592"/>
    </location>
</feature>
<sequence length="631" mass="71147">MYVRTYDPTYQHQFYKRSESDDSSDSFGMSPKTPPLGKSLSGGGVPVRVRTPTYHNRTKSKPLFQRRSPRSPSKGCGWNVPAAYTPEFDLKRENSSTNSLGGTGVLRDEPEVDQTSSPSRQSPHAISPLDSEEDDDICFGLPFHLNKKKRKSDAMVLQTTNVVPNQEACPAQKEAAVVDHRTTMEQPTSPFLRRRRNSNSSIESIDKLQRRPLMEHKISEAILVLRGASERGYSERHKDEEDANNYILPSTAGLQNNHKNTNNSTNDHKHPPHSPSQHYEKGTASFNSTLQSIMGGFGLAFFSPLDRISYEPLEKTTKPTTTKNIAVIQKTESQLTINTEVTTLITRCESDLSLYDQQHHQQHHQQHIGKVVDYDDDDTDECPVQIEPEEISVLKAYPRILTMDMMQQINDKGLPSALQLMSWERVYSLVRDGDSFYTMLQKVQSYRHTIVVIRTREGDILGGYADERWKKQDSFYGGGQSFLFATRPSLLVPTTNTTPTICTNQEQDMRSKQHNDPISIYKWTGKNSFAQMCDVEQGRLAMGGGGSFGFVVQEHFTRGSTGHCNTFDNPPLAQNSPNGIFSIVDFEVYGFLSMGSSGSFRDLRWTERQLPKPRKISLTEPNDDELSGLCQ</sequence>
<feature type="compositionally biased region" description="Low complexity" evidence="5">
    <location>
        <begin position="256"/>
        <end position="265"/>
    </location>
</feature>
<dbReference type="EMBL" id="HBHQ01005809">
    <property type="protein sequence ID" value="CAD9812051.1"/>
    <property type="molecule type" value="Transcribed_RNA"/>
</dbReference>
<dbReference type="PANTHER" id="PTHR23354">
    <property type="entry name" value="NUCLEOLAR PROTEIN 7/ESTROGEN RECEPTOR COACTIVATOR-RELATED"/>
    <property type="match status" value="1"/>
</dbReference>
<feature type="compositionally biased region" description="Polar residues" evidence="5">
    <location>
        <begin position="113"/>
        <end position="124"/>
    </location>
</feature>
<dbReference type="InterPro" id="IPR006571">
    <property type="entry name" value="TLDc_dom"/>
</dbReference>
<dbReference type="AlphaFoldDB" id="A0A7S2UAA3"/>
<evidence type="ECO:0000259" key="6">
    <source>
        <dbReference type="PROSITE" id="PS51886"/>
    </source>
</evidence>
<evidence type="ECO:0000313" key="7">
    <source>
        <dbReference type="EMBL" id="CAD9812051.1"/>
    </source>
</evidence>
<feature type="region of interest" description="Disordered" evidence="5">
    <location>
        <begin position="13"/>
        <end position="133"/>
    </location>
</feature>
<organism evidence="7">
    <name type="scientific">Attheya septentrionalis</name>
    <dbReference type="NCBI Taxonomy" id="420275"/>
    <lineage>
        <taxon>Eukaryota</taxon>
        <taxon>Sar</taxon>
        <taxon>Stramenopiles</taxon>
        <taxon>Ochrophyta</taxon>
        <taxon>Bacillariophyta</taxon>
        <taxon>Coscinodiscophyceae</taxon>
        <taxon>Chaetocerotophycidae</taxon>
        <taxon>Chaetocerotales</taxon>
        <taxon>Attheyaceae</taxon>
        <taxon>Attheya</taxon>
    </lineage>
</organism>
<reference evidence="7" key="1">
    <citation type="submission" date="2021-01" db="EMBL/GenBank/DDBJ databases">
        <authorList>
            <person name="Corre E."/>
            <person name="Pelletier E."/>
            <person name="Niang G."/>
            <person name="Scheremetjew M."/>
            <person name="Finn R."/>
            <person name="Kale V."/>
            <person name="Holt S."/>
            <person name="Cochrane G."/>
            <person name="Meng A."/>
            <person name="Brown T."/>
            <person name="Cohen L."/>
        </authorList>
    </citation>
    <scope>NUCLEOTIDE SEQUENCE</scope>
    <source>
        <strain evidence="7">CCMP2084</strain>
    </source>
</reference>
<evidence type="ECO:0000256" key="2">
    <source>
        <dbReference type="ARBA" id="ARBA00009540"/>
    </source>
</evidence>
<feature type="region of interest" description="Disordered" evidence="5">
    <location>
        <begin position="234"/>
        <end position="282"/>
    </location>
</feature>
<evidence type="ECO:0000256" key="5">
    <source>
        <dbReference type="SAM" id="MobiDB-lite"/>
    </source>
</evidence>
<evidence type="ECO:0000256" key="3">
    <source>
        <dbReference type="ARBA" id="ARBA00023128"/>
    </source>
</evidence>
<evidence type="ECO:0000256" key="4">
    <source>
        <dbReference type="ARBA" id="ARBA00040604"/>
    </source>
</evidence>
<comment type="subcellular location">
    <subcellularLocation>
        <location evidence="1">Mitochondrion</location>
    </subcellularLocation>
</comment>
<protein>
    <recommendedName>
        <fullName evidence="4">Oxidation resistance protein 1</fullName>
    </recommendedName>
</protein>
<gene>
    <name evidence="7" type="ORF">ASEP1449_LOCUS3876</name>
</gene>
<name>A0A7S2UAA3_9STRA</name>
<dbReference type="SMART" id="SM00584">
    <property type="entry name" value="TLDc"/>
    <property type="match status" value="1"/>
</dbReference>
<dbReference type="PROSITE" id="PS51886">
    <property type="entry name" value="TLDC"/>
    <property type="match status" value="1"/>
</dbReference>
<keyword evidence="3" id="KW-0496">Mitochondrion</keyword>
<dbReference type="Pfam" id="PF07534">
    <property type="entry name" value="TLD"/>
    <property type="match status" value="1"/>
</dbReference>
<dbReference type="GO" id="GO:0005739">
    <property type="term" value="C:mitochondrion"/>
    <property type="evidence" value="ECO:0007669"/>
    <property type="project" value="UniProtKB-SubCell"/>
</dbReference>
<accession>A0A7S2UAA3</accession>
<dbReference type="PANTHER" id="PTHR23354:SF62">
    <property type="entry name" value="MUSTARD, ISOFORM V"/>
    <property type="match status" value="1"/>
</dbReference>
<proteinExistence type="inferred from homology"/>
<evidence type="ECO:0000256" key="1">
    <source>
        <dbReference type="ARBA" id="ARBA00004173"/>
    </source>
</evidence>